<proteinExistence type="predicted"/>
<dbReference type="RefSeq" id="WP_103328387.1">
    <property type="nucleotide sequence ID" value="NZ_PPRD01000008.1"/>
</dbReference>
<feature type="signal peptide" evidence="2">
    <location>
        <begin position="1"/>
        <end position="19"/>
    </location>
</feature>
<evidence type="ECO:0000256" key="2">
    <source>
        <dbReference type="SAM" id="SignalP"/>
    </source>
</evidence>
<accession>A0ABY2KFY1</accession>
<protein>
    <recommendedName>
        <fullName evidence="5">Lipoprotein</fullName>
    </recommendedName>
</protein>
<gene>
    <name evidence="3" type="ORF">E2556_01075</name>
</gene>
<dbReference type="EMBL" id="SRJF01000001">
    <property type="protein sequence ID" value="TGA80939.1"/>
    <property type="molecule type" value="Genomic_DNA"/>
</dbReference>
<feature type="compositionally biased region" description="Low complexity" evidence="1">
    <location>
        <begin position="34"/>
        <end position="64"/>
    </location>
</feature>
<dbReference type="PROSITE" id="PS51257">
    <property type="entry name" value="PROKAR_LIPOPROTEIN"/>
    <property type="match status" value="1"/>
</dbReference>
<organism evidence="3 4">
    <name type="scientific">Staphylococcus croceilyticus</name>
    <dbReference type="NCBI Taxonomy" id="319942"/>
    <lineage>
        <taxon>Bacteria</taxon>
        <taxon>Bacillati</taxon>
        <taxon>Bacillota</taxon>
        <taxon>Bacilli</taxon>
        <taxon>Bacillales</taxon>
        <taxon>Staphylococcaceae</taxon>
        <taxon>Staphylococcus</taxon>
    </lineage>
</organism>
<evidence type="ECO:0008006" key="5">
    <source>
        <dbReference type="Google" id="ProtNLM"/>
    </source>
</evidence>
<evidence type="ECO:0000313" key="4">
    <source>
        <dbReference type="Proteomes" id="UP000298482"/>
    </source>
</evidence>
<feature type="chain" id="PRO_5045699666" description="Lipoprotein" evidence="2">
    <location>
        <begin position="20"/>
        <end position="204"/>
    </location>
</feature>
<keyword evidence="2" id="KW-0732">Signal</keyword>
<sequence length="204" mass="23139">MHFKKFLVVPLSLSLFLGACDININFDKKKSNGNDSENTQQQTNNSQNNGAQNESSQNNNQTSNPISIEEAKQIAYETWENEDSAFFKKSGLKYREDKSDANQIFIESPLFGINSSVKSYIILNRYTGEVIEQDSGAPSPDGPLRPKNGNIDSATYNELVKYYNNFVYRQGDPVYEYSDQPVSIEQYNKVSKLVGEYIQKNTNQ</sequence>
<feature type="region of interest" description="Disordered" evidence="1">
    <location>
        <begin position="28"/>
        <end position="64"/>
    </location>
</feature>
<dbReference type="Proteomes" id="UP000298482">
    <property type="component" value="Unassembled WGS sequence"/>
</dbReference>
<comment type="caution">
    <text evidence="3">The sequence shown here is derived from an EMBL/GenBank/DDBJ whole genome shotgun (WGS) entry which is preliminary data.</text>
</comment>
<evidence type="ECO:0000313" key="3">
    <source>
        <dbReference type="EMBL" id="TGA80939.1"/>
    </source>
</evidence>
<name>A0ABY2KFY1_9STAP</name>
<evidence type="ECO:0000256" key="1">
    <source>
        <dbReference type="SAM" id="MobiDB-lite"/>
    </source>
</evidence>
<reference evidence="3 4" key="1">
    <citation type="submission" date="2019-04" db="EMBL/GenBank/DDBJ databases">
        <title>Genomic characterization of Staphylococcus petrasii strains.</title>
        <authorList>
            <person name="Vrbovska V."/>
            <person name="Kovarovic V."/>
            <person name="Maslanova I."/>
            <person name="Indrakova A."/>
            <person name="Petras P."/>
            <person name="Sedo O."/>
            <person name="Svec P."/>
            <person name="Fisarova L."/>
            <person name="Sedlacek I."/>
            <person name="Doskar J."/>
            <person name="Pantucek R."/>
        </authorList>
    </citation>
    <scope>NUCLEOTIDE SEQUENCE [LARGE SCALE GENOMIC DNA]</scope>
    <source>
        <strain evidence="3 4">CCM 8421</strain>
    </source>
</reference>
<keyword evidence="4" id="KW-1185">Reference proteome</keyword>